<dbReference type="Gene3D" id="3.40.50.150">
    <property type="entry name" value="Vaccinia Virus protein VP39"/>
    <property type="match status" value="1"/>
</dbReference>
<dbReference type="NCBIfam" id="TIGR01983">
    <property type="entry name" value="UbiG"/>
    <property type="match status" value="1"/>
</dbReference>
<keyword evidence="3 5" id="KW-0831">Ubiquinone biosynthesis</keyword>
<dbReference type="AlphaFoldDB" id="A0A7W9F258"/>
<comment type="similarity">
    <text evidence="5">Belongs to the methyltransferase superfamily. UbiG/COQ3 family.</text>
</comment>
<keyword evidence="6" id="KW-0830">Ubiquinone</keyword>
<comment type="function">
    <text evidence="5">O-methyltransferase that catalyzes the 2 O-methylation steps in the ubiquinone biosynthetic pathway.</text>
</comment>
<keyword evidence="4 5" id="KW-0949">S-adenosyl-L-methionine</keyword>
<evidence type="ECO:0000256" key="3">
    <source>
        <dbReference type="ARBA" id="ARBA00022688"/>
    </source>
</evidence>
<dbReference type="RefSeq" id="WP_157175899.1">
    <property type="nucleotide sequence ID" value="NZ_BMJP01000003.1"/>
</dbReference>
<evidence type="ECO:0000256" key="4">
    <source>
        <dbReference type="ARBA" id="ARBA00022691"/>
    </source>
</evidence>
<dbReference type="PANTHER" id="PTHR43464:SF19">
    <property type="entry name" value="UBIQUINONE BIOSYNTHESIS O-METHYLTRANSFERASE, MITOCHONDRIAL"/>
    <property type="match status" value="1"/>
</dbReference>
<dbReference type="UniPathway" id="UPA00232"/>
<comment type="catalytic activity">
    <reaction evidence="5">
        <text>a 3-(all-trans-polyprenyl)benzene-1,2-diol + S-adenosyl-L-methionine = a 2-methoxy-6-(all-trans-polyprenyl)phenol + S-adenosyl-L-homocysteine + H(+)</text>
        <dbReference type="Rhea" id="RHEA:31411"/>
        <dbReference type="Rhea" id="RHEA-COMP:9550"/>
        <dbReference type="Rhea" id="RHEA-COMP:9551"/>
        <dbReference type="ChEBI" id="CHEBI:15378"/>
        <dbReference type="ChEBI" id="CHEBI:57856"/>
        <dbReference type="ChEBI" id="CHEBI:59789"/>
        <dbReference type="ChEBI" id="CHEBI:62729"/>
        <dbReference type="ChEBI" id="CHEBI:62731"/>
        <dbReference type="EC" id="2.1.1.222"/>
    </reaction>
</comment>
<evidence type="ECO:0000256" key="2">
    <source>
        <dbReference type="ARBA" id="ARBA00022679"/>
    </source>
</evidence>
<evidence type="ECO:0000256" key="5">
    <source>
        <dbReference type="HAMAP-Rule" id="MF_00472"/>
    </source>
</evidence>
<dbReference type="GO" id="GO:0102208">
    <property type="term" value="F:2-polyprenyl-6-hydroxyphenol methylase activity"/>
    <property type="evidence" value="ECO:0007669"/>
    <property type="project" value="UniProtKB-EC"/>
</dbReference>
<keyword evidence="2 5" id="KW-0808">Transferase</keyword>
<dbReference type="GO" id="GO:0010420">
    <property type="term" value="F:polyprenyldihydroxybenzoate methyltransferase activity"/>
    <property type="evidence" value="ECO:0007669"/>
    <property type="project" value="InterPro"/>
</dbReference>
<dbReference type="GO" id="GO:0061542">
    <property type="term" value="F:3-demethylubiquinol 3-O-methyltransferase activity"/>
    <property type="evidence" value="ECO:0007669"/>
    <property type="project" value="UniProtKB-UniRule"/>
</dbReference>
<dbReference type="EC" id="2.1.1.222" evidence="5"/>
<dbReference type="InterPro" id="IPR010233">
    <property type="entry name" value="UbiG_MeTrfase"/>
</dbReference>
<dbReference type="EC" id="2.1.1.64" evidence="5"/>
<dbReference type="Pfam" id="PF13489">
    <property type="entry name" value="Methyltransf_23"/>
    <property type="match status" value="1"/>
</dbReference>
<evidence type="ECO:0000256" key="1">
    <source>
        <dbReference type="ARBA" id="ARBA00022603"/>
    </source>
</evidence>
<dbReference type="HAMAP" id="MF_00472">
    <property type="entry name" value="UbiG"/>
    <property type="match status" value="1"/>
</dbReference>
<feature type="binding site" evidence="5">
    <location>
        <position position="137"/>
    </location>
    <ligand>
        <name>S-adenosyl-L-methionine</name>
        <dbReference type="ChEBI" id="CHEBI:59789"/>
    </ligand>
</feature>
<feature type="binding site" evidence="5">
    <location>
        <position position="95"/>
    </location>
    <ligand>
        <name>S-adenosyl-L-methionine</name>
        <dbReference type="ChEBI" id="CHEBI:59789"/>
    </ligand>
</feature>
<dbReference type="PANTHER" id="PTHR43464">
    <property type="entry name" value="METHYLTRANSFERASE"/>
    <property type="match status" value="1"/>
</dbReference>
<dbReference type="SUPFAM" id="SSF53335">
    <property type="entry name" value="S-adenosyl-L-methionine-dependent methyltransferases"/>
    <property type="match status" value="1"/>
</dbReference>
<accession>A0A7W9F258</accession>
<feature type="binding site" evidence="5">
    <location>
        <position position="43"/>
    </location>
    <ligand>
        <name>S-adenosyl-L-methionine</name>
        <dbReference type="ChEBI" id="CHEBI:59789"/>
    </ligand>
</feature>
<sequence>MNATTTLPATIDPKGAAHFGAMAAEWWDPNGSSKMLHRLNPVRLGYVRAAIDRHWGTDPTALRPLSGRRALDVGCGAGLLTEPLARMGAEAMGIDSAAETIAAARVHAAGQGLAIDYRAGGIEGMAADERFDLVCSMEVIEHVTDQPAFVRGLAAALADGGALVMSTPNRTALSKLALITVGEDIGRLIPKGTHDWDRFLTPDELTAMLAAAGMRVTDVTGLSLSATKGFTLSDDVRMNYLLTAVRV</sequence>
<evidence type="ECO:0000313" key="7">
    <source>
        <dbReference type="Proteomes" id="UP000546701"/>
    </source>
</evidence>
<organism evidence="6 7">
    <name type="scientific">Sphingomonas prati</name>
    <dbReference type="NCBI Taxonomy" id="1843237"/>
    <lineage>
        <taxon>Bacteria</taxon>
        <taxon>Pseudomonadati</taxon>
        <taxon>Pseudomonadota</taxon>
        <taxon>Alphaproteobacteria</taxon>
        <taxon>Sphingomonadales</taxon>
        <taxon>Sphingomonadaceae</taxon>
        <taxon>Sphingomonas</taxon>
    </lineage>
</organism>
<comment type="catalytic activity">
    <reaction evidence="5">
        <text>a 3-demethylubiquinol + S-adenosyl-L-methionine = a ubiquinol + S-adenosyl-L-homocysteine + H(+)</text>
        <dbReference type="Rhea" id="RHEA:44380"/>
        <dbReference type="Rhea" id="RHEA-COMP:9566"/>
        <dbReference type="Rhea" id="RHEA-COMP:10914"/>
        <dbReference type="ChEBI" id="CHEBI:15378"/>
        <dbReference type="ChEBI" id="CHEBI:17976"/>
        <dbReference type="ChEBI" id="CHEBI:57856"/>
        <dbReference type="ChEBI" id="CHEBI:59789"/>
        <dbReference type="ChEBI" id="CHEBI:84422"/>
        <dbReference type="EC" id="2.1.1.64"/>
    </reaction>
</comment>
<proteinExistence type="inferred from homology"/>
<comment type="pathway">
    <text evidence="5">Cofactor biosynthesis; ubiquinone biosynthesis.</text>
</comment>
<reference evidence="6 7" key="1">
    <citation type="submission" date="2020-08" db="EMBL/GenBank/DDBJ databases">
        <title>Genomic Encyclopedia of Type Strains, Phase IV (KMG-IV): sequencing the most valuable type-strain genomes for metagenomic binning, comparative biology and taxonomic classification.</title>
        <authorList>
            <person name="Goeker M."/>
        </authorList>
    </citation>
    <scope>NUCLEOTIDE SEQUENCE [LARGE SCALE GENOMIC DNA]</scope>
    <source>
        <strain evidence="6 7">DSM 103336</strain>
    </source>
</reference>
<comment type="caution">
    <text evidence="6">The sequence shown here is derived from an EMBL/GenBank/DDBJ whole genome shotgun (WGS) entry which is preliminary data.</text>
</comment>
<evidence type="ECO:0000313" key="6">
    <source>
        <dbReference type="EMBL" id="MBB5729976.1"/>
    </source>
</evidence>
<dbReference type="CDD" id="cd02440">
    <property type="entry name" value="AdoMet_MTases"/>
    <property type="match status" value="1"/>
</dbReference>
<feature type="binding site" evidence="5">
    <location>
        <position position="74"/>
    </location>
    <ligand>
        <name>S-adenosyl-L-methionine</name>
        <dbReference type="ChEBI" id="CHEBI:59789"/>
    </ligand>
</feature>
<gene>
    <name evidence="5" type="primary">ubiG</name>
    <name evidence="6" type="ORF">FHS99_002472</name>
</gene>
<protein>
    <recommendedName>
        <fullName evidence="5">Ubiquinone biosynthesis O-methyltransferase</fullName>
    </recommendedName>
    <alternativeName>
        <fullName evidence="5">2-polyprenyl-6-hydroxyphenol methylase</fullName>
        <ecNumber evidence="5">2.1.1.222</ecNumber>
    </alternativeName>
    <alternativeName>
        <fullName evidence="5">3-demethylubiquinone 3-O-methyltransferase</fullName>
        <ecNumber evidence="5">2.1.1.64</ecNumber>
    </alternativeName>
</protein>
<dbReference type="OrthoDB" id="9801538at2"/>
<dbReference type="InterPro" id="IPR029063">
    <property type="entry name" value="SAM-dependent_MTases_sf"/>
</dbReference>
<dbReference type="Proteomes" id="UP000546701">
    <property type="component" value="Unassembled WGS sequence"/>
</dbReference>
<keyword evidence="7" id="KW-1185">Reference proteome</keyword>
<name>A0A7W9F258_9SPHN</name>
<keyword evidence="1 5" id="KW-0489">Methyltransferase</keyword>
<dbReference type="EMBL" id="JACIJR010000005">
    <property type="protein sequence ID" value="MBB5729976.1"/>
    <property type="molecule type" value="Genomic_DNA"/>
</dbReference>
<dbReference type="GO" id="GO:0032259">
    <property type="term" value="P:methylation"/>
    <property type="evidence" value="ECO:0007669"/>
    <property type="project" value="UniProtKB-KW"/>
</dbReference>